<dbReference type="OrthoDB" id="109929at2759"/>
<evidence type="ECO:0008006" key="4">
    <source>
        <dbReference type="Google" id="ProtNLM"/>
    </source>
</evidence>
<evidence type="ECO:0000313" key="3">
    <source>
        <dbReference type="Proteomes" id="UP000198211"/>
    </source>
</evidence>
<evidence type="ECO:0000256" key="1">
    <source>
        <dbReference type="SAM" id="Coils"/>
    </source>
</evidence>
<dbReference type="AlphaFoldDB" id="A0A225V8M2"/>
<evidence type="ECO:0000313" key="2">
    <source>
        <dbReference type="EMBL" id="OWZ01137.1"/>
    </source>
</evidence>
<feature type="coiled-coil region" evidence="1">
    <location>
        <begin position="81"/>
        <end position="112"/>
    </location>
</feature>
<comment type="caution">
    <text evidence="2">The sequence shown here is derived from an EMBL/GenBank/DDBJ whole genome shotgun (WGS) entry which is preliminary data.</text>
</comment>
<reference evidence="3" key="1">
    <citation type="submission" date="2017-03" db="EMBL/GenBank/DDBJ databases">
        <title>Phytopthora megakarya and P. palmivora, two closely related causual agents of cacao black pod achieved similar genome size and gene model numbers by different mechanisms.</title>
        <authorList>
            <person name="Ali S."/>
            <person name="Shao J."/>
            <person name="Larry D.J."/>
            <person name="Kronmiller B."/>
            <person name="Shen D."/>
            <person name="Strem M.D."/>
            <person name="Melnick R.L."/>
            <person name="Guiltinan M.J."/>
            <person name="Tyler B.M."/>
            <person name="Meinhardt L.W."/>
            <person name="Bailey B.A."/>
        </authorList>
    </citation>
    <scope>NUCLEOTIDE SEQUENCE [LARGE SCALE GENOMIC DNA]</scope>
    <source>
        <strain evidence="3">zdho120</strain>
    </source>
</reference>
<dbReference type="Proteomes" id="UP000198211">
    <property type="component" value="Unassembled WGS sequence"/>
</dbReference>
<proteinExistence type="predicted"/>
<protein>
    <recommendedName>
        <fullName evidence="4">Bzip transcription factor</fullName>
    </recommendedName>
</protein>
<gene>
    <name evidence="2" type="ORF">PHMEG_00027540</name>
</gene>
<dbReference type="EMBL" id="NBNE01007081">
    <property type="protein sequence ID" value="OWZ01137.1"/>
    <property type="molecule type" value="Genomic_DNA"/>
</dbReference>
<keyword evidence="1" id="KW-0175">Coiled coil</keyword>
<accession>A0A225V8M2</accession>
<name>A0A225V8M2_9STRA</name>
<sequence length="304" mass="35070">MNTLLQPPNNQYLSENVIGGVALRANQAERFNQTSHFDRRRCLPPKSPIRTSNPRKVPSDAIVNQLLFEQSRLRELRRMRQIRYRKKKDDYANRLEEENRQMQVEINTLQQRQRSLTSAIPTTESVWSVATEYFRLFRFGIQASSATSHSDTPTQVEFVRKTMTPDVVFNASYGPEAILKSWKCLSLCFDDVEAELEELKKSGESMIATTTTKVTITERTLRNVFPHLVNERCELAMKLLNQRLEVRGSVRFAWDPVYCRVSGVLSQSDLLTPLLRLLGSLEDTSRVLEKALISPNFQWKSRTA</sequence>
<organism evidence="2 3">
    <name type="scientific">Phytophthora megakarya</name>
    <dbReference type="NCBI Taxonomy" id="4795"/>
    <lineage>
        <taxon>Eukaryota</taxon>
        <taxon>Sar</taxon>
        <taxon>Stramenopiles</taxon>
        <taxon>Oomycota</taxon>
        <taxon>Peronosporomycetes</taxon>
        <taxon>Peronosporales</taxon>
        <taxon>Peronosporaceae</taxon>
        <taxon>Phytophthora</taxon>
    </lineage>
</organism>
<keyword evidence="3" id="KW-1185">Reference proteome</keyword>